<dbReference type="EMBL" id="RJKM01000001">
    <property type="protein sequence ID" value="ROP41916.1"/>
    <property type="molecule type" value="Genomic_DNA"/>
</dbReference>
<keyword evidence="5" id="KW-1185">Reference proteome</keyword>
<organism evidence="4 5">
    <name type="scientific">Saccharothrix texasensis</name>
    <dbReference type="NCBI Taxonomy" id="103734"/>
    <lineage>
        <taxon>Bacteria</taxon>
        <taxon>Bacillati</taxon>
        <taxon>Actinomycetota</taxon>
        <taxon>Actinomycetes</taxon>
        <taxon>Pseudonocardiales</taxon>
        <taxon>Pseudonocardiaceae</taxon>
        <taxon>Saccharothrix</taxon>
    </lineage>
</organism>
<dbReference type="SMART" id="SM00054">
    <property type="entry name" value="EFh"/>
    <property type="match status" value="4"/>
</dbReference>
<keyword evidence="1" id="KW-0677">Repeat</keyword>
<dbReference type="InterPro" id="IPR002048">
    <property type="entry name" value="EF_hand_dom"/>
</dbReference>
<dbReference type="PROSITE" id="PS00018">
    <property type="entry name" value="EF_HAND_1"/>
    <property type="match status" value="3"/>
</dbReference>
<dbReference type="OrthoDB" id="7356823at2"/>
<keyword evidence="2" id="KW-0106">Calcium</keyword>
<dbReference type="GO" id="GO:0005509">
    <property type="term" value="F:calcium ion binding"/>
    <property type="evidence" value="ECO:0007669"/>
    <property type="project" value="InterPro"/>
</dbReference>
<dbReference type="Proteomes" id="UP000268727">
    <property type="component" value="Unassembled WGS sequence"/>
</dbReference>
<evidence type="ECO:0000313" key="4">
    <source>
        <dbReference type="EMBL" id="ROP41916.1"/>
    </source>
</evidence>
<dbReference type="InterPro" id="IPR018247">
    <property type="entry name" value="EF_Hand_1_Ca_BS"/>
</dbReference>
<proteinExistence type="predicted"/>
<dbReference type="PANTHER" id="PTHR23050">
    <property type="entry name" value="CALCIUM BINDING PROTEIN"/>
    <property type="match status" value="1"/>
</dbReference>
<reference evidence="4 5" key="1">
    <citation type="submission" date="2018-11" db="EMBL/GenBank/DDBJ databases">
        <title>Sequencing the genomes of 1000 actinobacteria strains.</title>
        <authorList>
            <person name="Klenk H.-P."/>
        </authorList>
    </citation>
    <scope>NUCLEOTIDE SEQUENCE [LARGE SCALE GENOMIC DNA]</scope>
    <source>
        <strain evidence="4 5">DSM 44231</strain>
    </source>
</reference>
<dbReference type="InterPro" id="IPR011992">
    <property type="entry name" value="EF-hand-dom_pair"/>
</dbReference>
<dbReference type="SUPFAM" id="SSF47473">
    <property type="entry name" value="EF-hand"/>
    <property type="match status" value="1"/>
</dbReference>
<evidence type="ECO:0000313" key="5">
    <source>
        <dbReference type="Proteomes" id="UP000268727"/>
    </source>
</evidence>
<dbReference type="CDD" id="cd00051">
    <property type="entry name" value="EFh"/>
    <property type="match status" value="2"/>
</dbReference>
<protein>
    <submittedName>
        <fullName evidence="4">Ca2+-binding EF-hand superfamily protein</fullName>
    </submittedName>
</protein>
<evidence type="ECO:0000256" key="2">
    <source>
        <dbReference type="ARBA" id="ARBA00022837"/>
    </source>
</evidence>
<feature type="domain" description="EF-hand" evidence="3">
    <location>
        <begin position="55"/>
        <end position="90"/>
    </location>
</feature>
<evidence type="ECO:0000259" key="3">
    <source>
        <dbReference type="PROSITE" id="PS50222"/>
    </source>
</evidence>
<feature type="domain" description="EF-hand" evidence="3">
    <location>
        <begin position="5"/>
        <end position="40"/>
    </location>
</feature>
<feature type="domain" description="EF-hand" evidence="3">
    <location>
        <begin position="131"/>
        <end position="166"/>
    </location>
</feature>
<feature type="domain" description="EF-hand" evidence="3">
    <location>
        <begin position="97"/>
        <end position="130"/>
    </location>
</feature>
<name>A0A3N1HHG8_9PSEU</name>
<sequence length="184" mass="20587">MTGSMMDRKFDSLFDWFDQNRDGHLTHDDLKATATVFSQVAPPEDHANITAIHDAFEQWWQLLLRHSDTDGDGRVSRGEFITVMKTDVTAPEHFESAVMAIADAILDAFDTDGDGVLSRAEYLRLYGALGVARQHTEEAFTRLDRDGSGTISYEEYRQAIVDFYLSTDPDAPGNYLLGPVDHPA</sequence>
<dbReference type="AlphaFoldDB" id="A0A3N1HHG8"/>
<comment type="caution">
    <text evidence="4">The sequence shown here is derived from an EMBL/GenBank/DDBJ whole genome shotgun (WGS) entry which is preliminary data.</text>
</comment>
<dbReference type="PROSITE" id="PS50222">
    <property type="entry name" value="EF_HAND_2"/>
    <property type="match status" value="4"/>
</dbReference>
<dbReference type="Pfam" id="PF13499">
    <property type="entry name" value="EF-hand_7"/>
    <property type="match status" value="2"/>
</dbReference>
<evidence type="ECO:0000256" key="1">
    <source>
        <dbReference type="ARBA" id="ARBA00022737"/>
    </source>
</evidence>
<gene>
    <name evidence="4" type="ORF">EDD40_7400</name>
</gene>
<accession>A0A3N1HHG8</accession>
<dbReference type="Gene3D" id="1.10.238.10">
    <property type="entry name" value="EF-hand"/>
    <property type="match status" value="1"/>
</dbReference>
<dbReference type="InterPro" id="IPR050145">
    <property type="entry name" value="Centrin_CML-like"/>
</dbReference>